<sequence length="81" mass="9429">MNIEEYVRRLEAAKEAAEGRLGFEIPGEVAAEVLEYSIHKCEVIGKDDDYLPVLFESELWDYYMRMAINLRGCENRVQRVS</sequence>
<dbReference type="EMBL" id="BK015852">
    <property type="protein sequence ID" value="DAD69606.1"/>
    <property type="molecule type" value="Genomic_DNA"/>
</dbReference>
<evidence type="ECO:0000313" key="1">
    <source>
        <dbReference type="EMBL" id="DAD69606.1"/>
    </source>
</evidence>
<name>A0A8S5LHW9_9CAUD</name>
<accession>A0A8S5LHW9</accession>
<proteinExistence type="predicted"/>
<reference evidence="1" key="1">
    <citation type="journal article" date="2021" name="Proc. Natl. Acad. Sci. U.S.A.">
        <title>A Catalog of Tens of Thousands of Viruses from Human Metagenomes Reveals Hidden Associations with Chronic Diseases.</title>
        <authorList>
            <person name="Tisza M.J."/>
            <person name="Buck C.B."/>
        </authorList>
    </citation>
    <scope>NUCLEOTIDE SEQUENCE</scope>
    <source>
        <strain evidence="1">Ctbwh6</strain>
    </source>
</reference>
<organism evidence="1">
    <name type="scientific">Myoviridae sp. ctbwh6</name>
    <dbReference type="NCBI Taxonomy" id="2827611"/>
    <lineage>
        <taxon>Viruses</taxon>
        <taxon>Duplodnaviria</taxon>
        <taxon>Heunggongvirae</taxon>
        <taxon>Uroviricota</taxon>
        <taxon>Caudoviricetes</taxon>
    </lineage>
</organism>
<protein>
    <submittedName>
        <fullName evidence="1">Uncharacterized protein</fullName>
    </submittedName>
</protein>